<dbReference type="Proteomes" id="UP000324705">
    <property type="component" value="Chromosome 5A"/>
</dbReference>
<dbReference type="PANTHER" id="PTHR31558">
    <property type="entry name" value="CW14 PROTEIN"/>
    <property type="match status" value="1"/>
</dbReference>
<dbReference type="Pfam" id="PF07059">
    <property type="entry name" value="EDR2_C"/>
    <property type="match status" value="1"/>
</dbReference>
<dbReference type="PANTHER" id="PTHR31558:SF40">
    <property type="entry name" value="EXPRESSED PROTEIN"/>
    <property type="match status" value="1"/>
</dbReference>
<proteinExistence type="predicted"/>
<dbReference type="OMA" id="YLICPRA"/>
<gene>
    <name evidence="2" type="ORF">TRITD_5Av1G039150</name>
</gene>
<evidence type="ECO:0000259" key="1">
    <source>
        <dbReference type="Pfam" id="PF07059"/>
    </source>
</evidence>
<sequence length="580" mass="64712">MGACVSSSRRRRPQRLRCTYRRGKVLRNTPTIRASDVGTCAASGEVVHVETSAATRRKSDGSNVTFHLTQLQWHHSELDSENGSGSKVLIFCPIGAVVCQEEAWFDSVSILGSDSDEDFSSVNGDFPAMSSAGRTHLVQCEDASCIADCIQKFEKFFDSSCVAQAVEQYLTRDANCMDKSSQSGVQEAERLKIASSETSDISGAKVEEAKTKNDGVKMLTKLRRGDEACNNLKSFKDGEKSHESIFKSLTPVCTPRHANKVQPLGVASPRGQKKKSGVVRLSFTRTSFDGEQITEICSRRYLIRPRAGLLIPQASEKISEGCWSILEPSTFKLRGESFFRDKKKAAAPGSSPYTPIGVDMFMSPRKIHHIAQHIELPSIRPSEKVPSLLIVNIQMPTYPTAIFLGDSDGEGINLVLYFKLNDNFEKDISPYFYESIKRLVSDEVEKVKGFPLDSTVPYRERLKILTGLVNPDDMNLSSAERKLVQAYNEKPVLSRPQHNFYVGSNYLEIDLDVHRFSFISRKGLEAFRERLKHGVIDLGLTIQAQKQEELPENVLCSVRLNRLDFVDHGQIPTLLPCDDD</sequence>
<feature type="domain" description="Protein ENHANCED DISEASE RESISTANCE 2 C-terminal" evidence="1">
    <location>
        <begin position="323"/>
        <end position="564"/>
    </location>
</feature>
<evidence type="ECO:0000313" key="2">
    <source>
        <dbReference type="EMBL" id="VAI13760.1"/>
    </source>
</evidence>
<organism evidence="2 3">
    <name type="scientific">Triticum turgidum subsp. durum</name>
    <name type="common">Durum wheat</name>
    <name type="synonym">Triticum durum</name>
    <dbReference type="NCBI Taxonomy" id="4567"/>
    <lineage>
        <taxon>Eukaryota</taxon>
        <taxon>Viridiplantae</taxon>
        <taxon>Streptophyta</taxon>
        <taxon>Embryophyta</taxon>
        <taxon>Tracheophyta</taxon>
        <taxon>Spermatophyta</taxon>
        <taxon>Magnoliopsida</taxon>
        <taxon>Liliopsida</taxon>
        <taxon>Poales</taxon>
        <taxon>Poaceae</taxon>
        <taxon>BOP clade</taxon>
        <taxon>Pooideae</taxon>
        <taxon>Triticodae</taxon>
        <taxon>Triticeae</taxon>
        <taxon>Triticinae</taxon>
        <taxon>Triticum</taxon>
    </lineage>
</organism>
<evidence type="ECO:0000313" key="3">
    <source>
        <dbReference type="Proteomes" id="UP000324705"/>
    </source>
</evidence>
<keyword evidence="3" id="KW-1185">Reference proteome</keyword>
<dbReference type="AlphaFoldDB" id="A0A9R0TH09"/>
<name>A0A9R0TH09_TRITD</name>
<dbReference type="InterPro" id="IPR009769">
    <property type="entry name" value="EDR2_C"/>
</dbReference>
<protein>
    <recommendedName>
        <fullName evidence="1">Protein ENHANCED DISEASE RESISTANCE 2 C-terminal domain-containing protein</fullName>
    </recommendedName>
</protein>
<dbReference type="Gramene" id="TRITD5Av1G039150.3">
    <property type="protein sequence ID" value="TRITD5Av1G039150.3"/>
    <property type="gene ID" value="TRITD5Av1G039150"/>
</dbReference>
<accession>A0A9R0TH09</accession>
<dbReference type="EMBL" id="LT934119">
    <property type="protein sequence ID" value="VAI13760.1"/>
    <property type="molecule type" value="Genomic_DNA"/>
</dbReference>
<reference evidence="2 3" key="1">
    <citation type="submission" date="2017-09" db="EMBL/GenBank/DDBJ databases">
        <authorList>
            <consortium name="International Durum Wheat Genome Sequencing Consortium (IDWGSC)"/>
            <person name="Milanesi L."/>
        </authorList>
    </citation>
    <scope>NUCLEOTIDE SEQUENCE [LARGE SCALE GENOMIC DNA]</scope>
    <source>
        <strain evidence="3">cv. Svevo</strain>
    </source>
</reference>